<feature type="domain" description="ATP-grasp" evidence="17">
    <location>
        <begin position="127"/>
        <end position="319"/>
    </location>
</feature>
<dbReference type="RefSeq" id="WP_280956230.1">
    <property type="nucleotide sequence ID" value="NZ_CP092148.1"/>
</dbReference>
<dbReference type="FunFam" id="3.30.470.20:FF:000026">
    <property type="entry name" value="Carbamoyl-phosphate synthase large chain"/>
    <property type="match status" value="1"/>
</dbReference>
<evidence type="ECO:0000256" key="11">
    <source>
        <dbReference type="ARBA" id="ARBA00022975"/>
    </source>
</evidence>
<evidence type="ECO:0000256" key="3">
    <source>
        <dbReference type="ARBA" id="ARBA00022571"/>
    </source>
</evidence>
<dbReference type="Pfam" id="PF02787">
    <property type="entry name" value="CPSase_L_D3"/>
    <property type="match status" value="1"/>
</dbReference>
<proteinExistence type="inferred from homology"/>
<keyword evidence="12" id="KW-0464">Manganese</keyword>
<dbReference type="Gene3D" id="1.10.1030.10">
    <property type="entry name" value="Carbamoyl-phosphate synthetase, large subunit oligomerisation domain"/>
    <property type="match status" value="1"/>
</dbReference>
<organism evidence="18 19">
    <name type="scientific">Carsonella ruddii</name>
    <dbReference type="NCBI Taxonomy" id="114186"/>
    <lineage>
        <taxon>Bacteria</taxon>
        <taxon>Pseudomonadati</taxon>
        <taxon>Pseudomonadota</taxon>
        <taxon>Gammaproteobacteria</taxon>
        <taxon>Oceanospirillales</taxon>
        <taxon>Halomonadaceae</taxon>
        <taxon>Zymobacter group</taxon>
        <taxon>Candidatus Carsonella</taxon>
    </lineage>
</organism>
<evidence type="ECO:0000256" key="13">
    <source>
        <dbReference type="ARBA" id="ARBA00047359"/>
    </source>
</evidence>
<dbReference type="EMBL" id="CP092148">
    <property type="protein sequence ID" value="WGS67325.1"/>
    <property type="molecule type" value="Genomic_DNA"/>
</dbReference>
<evidence type="ECO:0000313" key="19">
    <source>
        <dbReference type="Proteomes" id="UP001237869"/>
    </source>
</evidence>
<name>A0AAJ6JYH9_CARRU</name>
<dbReference type="Gene3D" id="3.30.470.20">
    <property type="entry name" value="ATP-grasp fold, B domain"/>
    <property type="match status" value="2"/>
</dbReference>
<gene>
    <name evidence="18" type="primary">carB</name>
    <name evidence="18" type="ORF">MEJ65_00455</name>
</gene>
<dbReference type="PANTHER" id="PTHR11405:SF53">
    <property type="entry name" value="CARBAMOYL-PHOSPHATE SYNTHASE [AMMONIA], MITOCHONDRIAL"/>
    <property type="match status" value="1"/>
</dbReference>
<evidence type="ECO:0000259" key="17">
    <source>
        <dbReference type="PROSITE" id="PS50975"/>
    </source>
</evidence>
<dbReference type="InterPro" id="IPR013815">
    <property type="entry name" value="ATP_grasp_subdomain_1"/>
</dbReference>
<keyword evidence="11" id="KW-0665">Pyrimidine biosynthesis</keyword>
<evidence type="ECO:0000256" key="12">
    <source>
        <dbReference type="ARBA" id="ARBA00023211"/>
    </source>
</evidence>
<dbReference type="GO" id="GO:0046872">
    <property type="term" value="F:metal ion binding"/>
    <property type="evidence" value="ECO:0007669"/>
    <property type="project" value="UniProtKB-KW"/>
</dbReference>
<evidence type="ECO:0000256" key="6">
    <source>
        <dbReference type="ARBA" id="ARBA00022723"/>
    </source>
</evidence>
<dbReference type="SUPFAM" id="SSF56059">
    <property type="entry name" value="Glutathione synthetase ATP-binding domain-like"/>
    <property type="match status" value="2"/>
</dbReference>
<dbReference type="InterPro" id="IPR058047">
    <property type="entry name" value="CPSase_preATP-grasp"/>
</dbReference>
<evidence type="ECO:0000256" key="4">
    <source>
        <dbReference type="ARBA" id="ARBA00022598"/>
    </source>
</evidence>
<keyword evidence="4 18" id="KW-0436">Ligase</keyword>
<dbReference type="Pfam" id="PF02786">
    <property type="entry name" value="CPSase_L_D2"/>
    <property type="match status" value="2"/>
</dbReference>
<sequence length="966" mass="111841">MNNKILVIGAGPIIVGQACEFDYSGTQACKTLKKENFEIILLNSNPATIMTDYEIADKIYIDEINLKNLIKIIIKEKPNFILPTMGGQTALNCILELMSSEYYFPEKNILGINKKTLINAESRCSFYKLIKKNGLKCPDSVIIKNNFNLKNIKKIFFPCIIRPSFTLGGLGSGIAYNKKNFLSLIKNAFSFSNEITIDKSIIGWKEYELELLIDNYNNIIVICCIENIDPIGIHTGDSITITPAQTLSDKEYQNIRDCSFIILKSIGLKGGGANIQFAINPINGDMVIIEMNPRISRSSALASKATGYPIAKISTQLAIGYNLINLINDITNNIPASFEPSIDYVVLKFPKFNFEKFNNKNFLSTVMQSIGEIMSLGKDFKESFIKGIYSITENDFLPSFIKGKNYLNFKFKLIKKIIIPNSKRIFYILDAFRMNFSIKNVFILSKIDPWFLYYIKEIINYEKKFFKFNNNNKLSFKKIDSCSNEFVCSTSYLYSISGNYNNEIRYSINKKILIIGSGVNRIGQSLEFDYCCTKASKFIKKIGIDSIILNCNPETVSTDYDVSSQLIFDPIIKKNIFFILNYFKPIFIISQLGGQTSLNTIKYNNFTKQLSINNLINNICNSKIKFNNFLKIEKLNIFKNFFLKNINDLIFFSNILKKPIIVRPSYIIGGTNIKILFNNYDLIKYISLFKKNKINIFIEKFLLNYKEFDIDLLTEKGKIIFFFISEHIENAGIHSGDSMIIYPSFSINKLIKKKIYYYISIICYKLKINGIINFQICCKNKIYIIECNPRASRSIPFISKATGIPIIYNYISIFFGYNIFFKKNRNNFYFLKESILPINKFLIKKLSSEMKSTGEIMSFGLSIQECFIKSYYIVKKNIFFNISNFFIYLKYLKKIDKIYTNSFYKKIFFDLHISSYVTFKKKNKYILSNKFKKIFNKNIFTTYSMIRLFLSSLNKNYTIIRKINNF</sequence>
<comment type="catalytic activity">
    <reaction evidence="13">
        <text>hydrogencarbonate + NH4(+) + 2 ATP = carbamoyl phosphate + 2 ADP + phosphate + 2 H(+)</text>
        <dbReference type="Rhea" id="RHEA:18029"/>
        <dbReference type="ChEBI" id="CHEBI:15378"/>
        <dbReference type="ChEBI" id="CHEBI:17544"/>
        <dbReference type="ChEBI" id="CHEBI:28938"/>
        <dbReference type="ChEBI" id="CHEBI:30616"/>
        <dbReference type="ChEBI" id="CHEBI:43474"/>
        <dbReference type="ChEBI" id="CHEBI:58228"/>
        <dbReference type="ChEBI" id="CHEBI:456216"/>
        <dbReference type="EC" id="6.3.4.16"/>
    </reaction>
</comment>
<dbReference type="NCBIfam" id="NF003671">
    <property type="entry name" value="PRK05294.1"/>
    <property type="match status" value="1"/>
</dbReference>
<dbReference type="GO" id="GO:0005524">
    <property type="term" value="F:ATP binding"/>
    <property type="evidence" value="ECO:0007669"/>
    <property type="project" value="UniProtKB-UniRule"/>
</dbReference>
<evidence type="ECO:0000256" key="8">
    <source>
        <dbReference type="ARBA" id="ARBA00022741"/>
    </source>
</evidence>
<dbReference type="AlphaFoldDB" id="A0AAJ6JYH9"/>
<dbReference type="PROSITE" id="PS00867">
    <property type="entry name" value="CPSASE_2"/>
    <property type="match status" value="2"/>
</dbReference>
<dbReference type="InterPro" id="IPR011761">
    <property type="entry name" value="ATP-grasp"/>
</dbReference>
<dbReference type="PROSITE" id="PS50975">
    <property type="entry name" value="ATP_GRASP"/>
    <property type="match status" value="2"/>
</dbReference>
<keyword evidence="16" id="KW-1133">Transmembrane helix</keyword>
<dbReference type="Pfam" id="PF25596">
    <property type="entry name" value="CPSase_L_D1"/>
    <property type="match status" value="2"/>
</dbReference>
<keyword evidence="16" id="KW-0472">Membrane</keyword>
<evidence type="ECO:0000313" key="18">
    <source>
        <dbReference type="EMBL" id="WGS67325.1"/>
    </source>
</evidence>
<evidence type="ECO:0000256" key="16">
    <source>
        <dbReference type="SAM" id="Phobius"/>
    </source>
</evidence>
<dbReference type="PANTHER" id="PTHR11405">
    <property type="entry name" value="CARBAMOYLTRANSFERASE FAMILY MEMBER"/>
    <property type="match status" value="1"/>
</dbReference>
<evidence type="ECO:0000256" key="1">
    <source>
        <dbReference type="ARBA" id="ARBA00005077"/>
    </source>
</evidence>
<dbReference type="PROSITE" id="PS00866">
    <property type="entry name" value="CPSASE_1"/>
    <property type="match status" value="1"/>
</dbReference>
<keyword evidence="3" id="KW-0055">Arginine biosynthesis</keyword>
<dbReference type="InterPro" id="IPR005483">
    <property type="entry name" value="CPSase_dom"/>
</dbReference>
<comment type="catalytic activity">
    <reaction evidence="14">
        <text>hydrogencarbonate + L-glutamine + 2 ATP + H2O = carbamoyl phosphate + L-glutamate + 2 ADP + phosphate + 2 H(+)</text>
        <dbReference type="Rhea" id="RHEA:18633"/>
        <dbReference type="ChEBI" id="CHEBI:15377"/>
        <dbReference type="ChEBI" id="CHEBI:15378"/>
        <dbReference type="ChEBI" id="CHEBI:17544"/>
        <dbReference type="ChEBI" id="CHEBI:29985"/>
        <dbReference type="ChEBI" id="CHEBI:30616"/>
        <dbReference type="ChEBI" id="CHEBI:43474"/>
        <dbReference type="ChEBI" id="CHEBI:58228"/>
        <dbReference type="ChEBI" id="CHEBI:58359"/>
        <dbReference type="ChEBI" id="CHEBI:456216"/>
        <dbReference type="EC" id="6.3.5.5"/>
    </reaction>
</comment>
<evidence type="ECO:0000256" key="5">
    <source>
        <dbReference type="ARBA" id="ARBA00022605"/>
    </source>
</evidence>
<dbReference type="GO" id="GO:0004087">
    <property type="term" value="F:carbamoyl-phosphate synthase (ammonia) activity"/>
    <property type="evidence" value="ECO:0007669"/>
    <property type="project" value="UniProtKB-EC"/>
</dbReference>
<accession>A0AAJ6JYH9</accession>
<dbReference type="GO" id="GO:0006526">
    <property type="term" value="P:L-arginine biosynthetic process"/>
    <property type="evidence" value="ECO:0007669"/>
    <property type="project" value="UniProtKB-KW"/>
</dbReference>
<dbReference type="InterPro" id="IPR036897">
    <property type="entry name" value="CarbamoylP_synth_lsu_oligo_sf"/>
</dbReference>
<dbReference type="FunFam" id="3.40.50.20:FF:000001">
    <property type="entry name" value="Carbamoyl-phosphate synthase large chain"/>
    <property type="match status" value="2"/>
</dbReference>
<dbReference type="InterPro" id="IPR016185">
    <property type="entry name" value="PreATP-grasp_dom_sf"/>
</dbReference>
<dbReference type="InterPro" id="IPR005480">
    <property type="entry name" value="CPSase_lsu_oligo"/>
</dbReference>
<dbReference type="SMART" id="SM01096">
    <property type="entry name" value="CPSase_L_D3"/>
    <property type="match status" value="1"/>
</dbReference>
<evidence type="ECO:0000256" key="14">
    <source>
        <dbReference type="ARBA" id="ARBA00048816"/>
    </source>
</evidence>
<dbReference type="SUPFAM" id="SSF52440">
    <property type="entry name" value="PreATP-grasp domain"/>
    <property type="match status" value="2"/>
</dbReference>
<keyword evidence="6" id="KW-0479">Metal-binding</keyword>
<evidence type="ECO:0000256" key="10">
    <source>
        <dbReference type="ARBA" id="ARBA00022842"/>
    </source>
</evidence>
<dbReference type="Gene3D" id="3.40.50.20">
    <property type="match status" value="2"/>
</dbReference>
<dbReference type="Gene3D" id="3.30.1490.20">
    <property type="entry name" value="ATP-grasp fold, A domain"/>
    <property type="match status" value="1"/>
</dbReference>
<dbReference type="GO" id="GO:0006221">
    <property type="term" value="P:pyrimidine nucleotide biosynthetic process"/>
    <property type="evidence" value="ECO:0007669"/>
    <property type="project" value="UniProtKB-KW"/>
</dbReference>
<keyword evidence="8 15" id="KW-0547">Nucleotide-binding</keyword>
<reference evidence="18" key="1">
    <citation type="submission" date="2022-02" db="EMBL/GenBank/DDBJ databases">
        <title>Long-read sequencing of the primary endosymbionts of Cacopsylla melanoneura.</title>
        <authorList>
            <person name="Dittmer J."/>
            <person name="Corretto E."/>
            <person name="Stauffer C."/>
            <person name="Schuler H."/>
        </authorList>
    </citation>
    <scope>NUCLEOTIDE SEQUENCE</scope>
    <source>
        <strain evidence="18">Cmel4</strain>
    </source>
</reference>
<protein>
    <submittedName>
        <fullName evidence="18">Carbamoyl-phosphate synthase large subunit</fullName>
        <ecNumber evidence="18">6.3.5.5</ecNumber>
    </submittedName>
</protein>
<dbReference type="GO" id="GO:0004088">
    <property type="term" value="F:carbamoyl-phosphate synthase (glutamine-hydrolyzing) activity"/>
    <property type="evidence" value="ECO:0007669"/>
    <property type="project" value="UniProtKB-EC"/>
</dbReference>
<feature type="domain" description="ATP-grasp" evidence="17">
    <location>
        <begin position="627"/>
        <end position="815"/>
    </location>
</feature>
<dbReference type="Proteomes" id="UP001237869">
    <property type="component" value="Chromosome"/>
</dbReference>
<dbReference type="PRINTS" id="PR00098">
    <property type="entry name" value="CPSASE"/>
</dbReference>
<evidence type="ECO:0000256" key="2">
    <source>
        <dbReference type="ARBA" id="ARBA00009799"/>
    </source>
</evidence>
<keyword evidence="7" id="KW-0677">Repeat</keyword>
<evidence type="ECO:0000256" key="15">
    <source>
        <dbReference type="PROSITE-ProRule" id="PRU00409"/>
    </source>
</evidence>
<dbReference type="GO" id="GO:0006541">
    <property type="term" value="P:glutamine metabolic process"/>
    <property type="evidence" value="ECO:0007669"/>
    <property type="project" value="TreeGrafter"/>
</dbReference>
<dbReference type="InterPro" id="IPR005479">
    <property type="entry name" value="CPAse_ATP-bd"/>
</dbReference>
<evidence type="ECO:0000256" key="7">
    <source>
        <dbReference type="ARBA" id="ARBA00022737"/>
    </source>
</evidence>
<keyword evidence="9 15" id="KW-0067">ATP-binding</keyword>
<comment type="pathway">
    <text evidence="1">Amino-acid biosynthesis; L-arginine biosynthesis; carbamoyl phosphate from bicarbonate: step 1/1.</text>
</comment>
<keyword evidence="10" id="KW-0460">Magnesium</keyword>
<comment type="similarity">
    <text evidence="2">Belongs to the CarB family.</text>
</comment>
<dbReference type="SUPFAM" id="SSF48108">
    <property type="entry name" value="Carbamoyl phosphate synthetase, large subunit connection domain"/>
    <property type="match status" value="1"/>
</dbReference>
<dbReference type="PROSITE" id="PS51257">
    <property type="entry name" value="PROKAR_LIPOPROTEIN"/>
    <property type="match status" value="1"/>
</dbReference>
<dbReference type="GO" id="GO:0005737">
    <property type="term" value="C:cytoplasm"/>
    <property type="evidence" value="ECO:0007669"/>
    <property type="project" value="TreeGrafter"/>
</dbReference>
<keyword evidence="5" id="KW-0028">Amino-acid biosynthesis</keyword>
<keyword evidence="16" id="KW-0812">Transmembrane</keyword>
<feature type="transmembrane region" description="Helical" evidence="16">
    <location>
        <begin position="797"/>
        <end position="820"/>
    </location>
</feature>
<dbReference type="EC" id="6.3.5.5" evidence="18"/>
<evidence type="ECO:0000256" key="9">
    <source>
        <dbReference type="ARBA" id="ARBA00022840"/>
    </source>
</evidence>
<dbReference type="FunFam" id="3.30.470.20:FF:000007">
    <property type="entry name" value="Carbamoyl-phosphate synthase large chain"/>
    <property type="match status" value="1"/>
</dbReference>